<dbReference type="Proteomes" id="UP001189429">
    <property type="component" value="Unassembled WGS sequence"/>
</dbReference>
<proteinExistence type="predicted"/>
<dbReference type="EMBL" id="CAUYUJ010007235">
    <property type="protein sequence ID" value="CAK0820045.1"/>
    <property type="molecule type" value="Genomic_DNA"/>
</dbReference>
<reference evidence="2" key="1">
    <citation type="submission" date="2023-10" db="EMBL/GenBank/DDBJ databases">
        <authorList>
            <person name="Chen Y."/>
            <person name="Shah S."/>
            <person name="Dougan E. K."/>
            <person name="Thang M."/>
            <person name="Chan C."/>
        </authorList>
    </citation>
    <scope>NUCLEOTIDE SEQUENCE [LARGE SCALE GENOMIC DNA]</scope>
</reference>
<protein>
    <submittedName>
        <fullName evidence="2">Uncharacterized protein</fullName>
    </submittedName>
</protein>
<name>A0ABN9RSW1_9DINO</name>
<feature type="region of interest" description="Disordered" evidence="1">
    <location>
        <begin position="321"/>
        <end position="410"/>
    </location>
</feature>
<feature type="compositionally biased region" description="Pro residues" evidence="1">
    <location>
        <begin position="452"/>
        <end position="461"/>
    </location>
</feature>
<feature type="non-terminal residue" evidence="2">
    <location>
        <position position="561"/>
    </location>
</feature>
<feature type="compositionally biased region" description="Low complexity" evidence="1">
    <location>
        <begin position="385"/>
        <end position="397"/>
    </location>
</feature>
<evidence type="ECO:0000313" key="2">
    <source>
        <dbReference type="EMBL" id="CAK0820045.1"/>
    </source>
</evidence>
<evidence type="ECO:0000256" key="1">
    <source>
        <dbReference type="SAM" id="MobiDB-lite"/>
    </source>
</evidence>
<keyword evidence="3" id="KW-1185">Reference proteome</keyword>
<feature type="compositionally biased region" description="Low complexity" evidence="1">
    <location>
        <begin position="462"/>
        <end position="473"/>
    </location>
</feature>
<sequence length="561" mass="58241">ALRFLPAGMDLDQMVDDERKNINSVKSLVVDLKETVALVTWSRPPEPQRSCQTDTSDHVCNFRQDVLDKMGAVKGKFEALMSKAPQRLLIMHKDEINFVRGALSEATALVIEKSHKRYSNMLDMIMFLCARRSLDDALQVAQRLETVVKEPFELAFKTFMDADSIVLMETFRKELHSVVPSLISGIRAMIKDSHCFVECTEVRAFFDATLTTSDPPFKSEEGALSLEVPSWKTGLASLLQVLQVRCLRFLEMLPSEIRWCAARLARSMDAESCRNELTVLRNTSLAVYVDEGLENMVDGVNSVLHYRPCFQTASWWISEQSRAPEPSMGHTTSHGERGNDAAPGSGTATPPCTLPHPGADEIEILNVSLSGGSSASGGRGELMHQGAPAAQAEASASGGRGDVVEPAPTSPADAAAVSVTLGAPAAAGNLSLASVEAAAEAPVAAETTAPGGAPPPLPQTAPQPEAVRAASGCDAAAAEAEAATAGEATGAAAAATAPAARASEALSSGAGATAEEGAEATAAVAAASTRAASAEALSSGAGSAAASAEALSRGAGSAAVE</sequence>
<evidence type="ECO:0000313" key="3">
    <source>
        <dbReference type="Proteomes" id="UP001189429"/>
    </source>
</evidence>
<organism evidence="2 3">
    <name type="scientific">Prorocentrum cordatum</name>
    <dbReference type="NCBI Taxonomy" id="2364126"/>
    <lineage>
        <taxon>Eukaryota</taxon>
        <taxon>Sar</taxon>
        <taxon>Alveolata</taxon>
        <taxon>Dinophyceae</taxon>
        <taxon>Prorocentrales</taxon>
        <taxon>Prorocentraceae</taxon>
        <taxon>Prorocentrum</taxon>
    </lineage>
</organism>
<feature type="region of interest" description="Disordered" evidence="1">
    <location>
        <begin position="499"/>
        <end position="561"/>
    </location>
</feature>
<feature type="region of interest" description="Disordered" evidence="1">
    <location>
        <begin position="443"/>
        <end position="473"/>
    </location>
</feature>
<feature type="non-terminal residue" evidence="2">
    <location>
        <position position="1"/>
    </location>
</feature>
<accession>A0ABN9RSW1</accession>
<comment type="caution">
    <text evidence="2">The sequence shown here is derived from an EMBL/GenBank/DDBJ whole genome shotgun (WGS) entry which is preliminary data.</text>
</comment>
<gene>
    <name evidence="2" type="ORF">PCOR1329_LOCUS21864</name>
</gene>